<dbReference type="PROSITE" id="PS50088">
    <property type="entry name" value="ANK_REPEAT"/>
    <property type="match status" value="2"/>
</dbReference>
<sequence>MKDDEGCTPLIKAAQRDNIECISILLMNGADPHIVDDSGDAALHHAICRGNIPVVSKLLEYNVDINAKTEVRIIHNVLLAMTLRSLSTF</sequence>
<dbReference type="SMART" id="SM00248">
    <property type="entry name" value="ANK"/>
    <property type="match status" value="2"/>
</dbReference>
<dbReference type="Gene3D" id="1.25.40.20">
    <property type="entry name" value="Ankyrin repeat-containing domain"/>
    <property type="match status" value="1"/>
</dbReference>
<dbReference type="AlphaFoldDB" id="A0A8J6KVQ1"/>
<reference evidence="2" key="1">
    <citation type="submission" date="2020-03" db="EMBL/GenBank/DDBJ databases">
        <title>Studies in the Genomics of Life Span.</title>
        <authorList>
            <person name="Glass D."/>
        </authorList>
    </citation>
    <scope>NUCLEOTIDE SEQUENCE</scope>
    <source>
        <strain evidence="2">LTLLF</strain>
        <tissue evidence="2">Muscle</tissue>
    </source>
</reference>
<feature type="repeat" description="ANK" evidence="1">
    <location>
        <begin position="5"/>
        <end position="37"/>
    </location>
</feature>
<dbReference type="PANTHER" id="PTHR24147">
    <property type="entry name" value="ANKYRIN REPEAT DOMAIN 36-RELATED"/>
    <property type="match status" value="1"/>
</dbReference>
<dbReference type="InterPro" id="IPR036770">
    <property type="entry name" value="Ankyrin_rpt-contain_sf"/>
</dbReference>
<dbReference type="SUPFAM" id="SSF48403">
    <property type="entry name" value="Ankyrin repeat"/>
    <property type="match status" value="1"/>
</dbReference>
<dbReference type="PROSITE" id="PS50297">
    <property type="entry name" value="ANK_REP_REGION"/>
    <property type="match status" value="2"/>
</dbReference>
<dbReference type="InterPro" id="IPR050657">
    <property type="entry name" value="Ankyrin_repeat_domain"/>
</dbReference>
<dbReference type="PANTHER" id="PTHR24147:SF64">
    <property type="entry name" value="ANKYRIN REPEAT DOMAIN-CONTAINING PROTEIN 19-RELATED"/>
    <property type="match status" value="1"/>
</dbReference>
<feature type="repeat" description="ANK" evidence="1">
    <location>
        <begin position="38"/>
        <end position="70"/>
    </location>
</feature>
<evidence type="ECO:0000313" key="3">
    <source>
        <dbReference type="Proteomes" id="UP000710432"/>
    </source>
</evidence>
<comment type="caution">
    <text evidence="2">The sequence shown here is derived from an EMBL/GenBank/DDBJ whole genome shotgun (WGS) entry which is preliminary data.</text>
</comment>
<proteinExistence type="predicted"/>
<name>A0A8J6KVQ1_MICOH</name>
<keyword evidence="1" id="KW-0040">ANK repeat</keyword>
<protein>
    <submittedName>
        <fullName evidence="2">Ankyrin repeat domain-containing protein 7</fullName>
    </submittedName>
</protein>
<dbReference type="InterPro" id="IPR002110">
    <property type="entry name" value="Ankyrin_rpt"/>
</dbReference>
<evidence type="ECO:0000313" key="2">
    <source>
        <dbReference type="EMBL" id="KAH0515140.1"/>
    </source>
</evidence>
<accession>A0A8J6KVQ1</accession>
<organism evidence="2 3">
    <name type="scientific">Microtus ochrogaster</name>
    <name type="common">Prairie vole</name>
    <dbReference type="NCBI Taxonomy" id="79684"/>
    <lineage>
        <taxon>Eukaryota</taxon>
        <taxon>Metazoa</taxon>
        <taxon>Chordata</taxon>
        <taxon>Craniata</taxon>
        <taxon>Vertebrata</taxon>
        <taxon>Euteleostomi</taxon>
        <taxon>Mammalia</taxon>
        <taxon>Eutheria</taxon>
        <taxon>Euarchontoglires</taxon>
        <taxon>Glires</taxon>
        <taxon>Rodentia</taxon>
        <taxon>Myomorpha</taxon>
        <taxon>Muroidea</taxon>
        <taxon>Cricetidae</taxon>
        <taxon>Arvicolinae</taxon>
        <taxon>Microtus</taxon>
    </lineage>
</organism>
<gene>
    <name evidence="2" type="ORF">LTLLF_132165</name>
</gene>
<dbReference type="EMBL" id="JAATJU010020984">
    <property type="protein sequence ID" value="KAH0515140.1"/>
    <property type="molecule type" value="Genomic_DNA"/>
</dbReference>
<dbReference type="Pfam" id="PF12796">
    <property type="entry name" value="Ank_2"/>
    <property type="match status" value="1"/>
</dbReference>
<dbReference type="Proteomes" id="UP000710432">
    <property type="component" value="Unassembled WGS sequence"/>
</dbReference>
<evidence type="ECO:0000256" key="1">
    <source>
        <dbReference type="PROSITE-ProRule" id="PRU00023"/>
    </source>
</evidence>